<proteinExistence type="predicted"/>
<dbReference type="InterPro" id="IPR027417">
    <property type="entry name" value="P-loop_NTPase"/>
</dbReference>
<evidence type="ECO:0000313" key="3">
    <source>
        <dbReference type="Proteomes" id="UP001596099"/>
    </source>
</evidence>
<dbReference type="PANTHER" id="PTHR30121:SF6">
    <property type="entry name" value="SLR6007 PROTEIN"/>
    <property type="match status" value="1"/>
</dbReference>
<feature type="compositionally biased region" description="Acidic residues" evidence="1">
    <location>
        <begin position="747"/>
        <end position="757"/>
    </location>
</feature>
<dbReference type="Proteomes" id="UP001596099">
    <property type="component" value="Unassembled WGS sequence"/>
</dbReference>
<feature type="region of interest" description="Disordered" evidence="1">
    <location>
        <begin position="183"/>
        <end position="213"/>
    </location>
</feature>
<dbReference type="AlphaFoldDB" id="A0ABD5RLB1"/>
<dbReference type="RefSeq" id="WP_247414279.1">
    <property type="nucleotide sequence ID" value="NZ_JALLGW010000001.1"/>
</dbReference>
<keyword evidence="3" id="KW-1185">Reference proteome</keyword>
<feature type="region of interest" description="Disordered" evidence="1">
    <location>
        <begin position="927"/>
        <end position="949"/>
    </location>
</feature>
<reference evidence="2 3" key="1">
    <citation type="journal article" date="2019" name="Int. J. Syst. Evol. Microbiol.">
        <title>The Global Catalogue of Microorganisms (GCM) 10K type strain sequencing project: providing services to taxonomists for standard genome sequencing and annotation.</title>
        <authorList>
            <consortium name="The Broad Institute Genomics Platform"/>
            <consortium name="The Broad Institute Genome Sequencing Center for Infectious Disease"/>
            <person name="Wu L."/>
            <person name="Ma J."/>
        </authorList>
    </citation>
    <scope>NUCLEOTIDE SEQUENCE [LARGE SCALE GENOMIC DNA]</scope>
    <source>
        <strain evidence="2 3">CGMCC 1.12543</strain>
    </source>
</reference>
<protein>
    <recommendedName>
        <fullName evidence="4">ATP-binding protein</fullName>
    </recommendedName>
</protein>
<feature type="region of interest" description="Disordered" evidence="1">
    <location>
        <begin position="877"/>
        <end position="904"/>
    </location>
</feature>
<feature type="region of interest" description="Disordered" evidence="1">
    <location>
        <begin position="744"/>
        <end position="766"/>
    </location>
</feature>
<evidence type="ECO:0008006" key="4">
    <source>
        <dbReference type="Google" id="ProtNLM"/>
    </source>
</evidence>
<evidence type="ECO:0000256" key="1">
    <source>
        <dbReference type="SAM" id="MobiDB-lite"/>
    </source>
</evidence>
<dbReference type="InterPro" id="IPR051162">
    <property type="entry name" value="T4SS_component"/>
</dbReference>
<gene>
    <name evidence="2" type="ORF">ACFPYI_08585</name>
</gene>
<evidence type="ECO:0000313" key="2">
    <source>
        <dbReference type="EMBL" id="MFC5971382.1"/>
    </source>
</evidence>
<dbReference type="Gene3D" id="3.40.50.300">
    <property type="entry name" value="P-loop containing nucleotide triphosphate hydrolases"/>
    <property type="match status" value="2"/>
</dbReference>
<dbReference type="EMBL" id="JBHSQH010000001">
    <property type="protein sequence ID" value="MFC5971382.1"/>
    <property type="molecule type" value="Genomic_DNA"/>
</dbReference>
<sequence>MIDTFGHWFGNADDNDVDPRARTTLRDGYERRRYLRIQPAEGTLDPGTVAAQFRQFHSLKPADTRSRLQHLYQARPTATIEWLVFSHGRPNRLEYYVGVDPPGNSNVLERVCRGLFPDTYQFEHVELHPADFANAGPTPDDDLPDPWVAGVEFWGSAAGRRDWRTCLRSFGAIREGTDGHRIERQARADGRGASTASTGTVQRKGTAAGTSGARGRVPLASVIETMVNTPVPIVYQVLMRPYPSFSHGADSYQQRIYARYEDDDRDTQPTKAELTPSDAQRVEELTAKDARRSFAVNARAVALTGAATTTAINAAADLASTLDYLSHTSYSVFGRLHHDDELRELHEPPRGQQVLTDLETRTFYPPNYERFRTRLPFSYPRSRGVVADPSEAPSFCLLDSTVTAGGERGLAATASERAHRPRPPEAQLETYRTTGLTLGHPVTENGQTEPKPIAVPPTLQPLHAAWLGKTGSGKSTALVRAILDNHAATDGADILIAPKGDGLAEQYCRAHYARYGDLNDVIHFDCSEVLPAFSFFDIRAELQAGVGRTTAVEDVADHYLDILMGIMGRERFEQAVRSPDVIRYLVKALFDPVHGDDAYTHRALHQAARRMHERQTAPAVSDSDLERMLAGVTANRTQSFDEIMQGVANRIEKIPADERLGRVFNHVSDIPSTTHDSSTLPDTADDGPRFDLADHLDEDTVIIFDTGGLRSEAQRVLALVVLSNLWTALRRRKQAVAAIGTKRAGDDLTDTDDDPDRDTELAPADPADPLVNLYVEEAASIAISDLLQTLLAQARGFDCAITLAMQFPAQLRERSPSAYEEVLNNVSTLVTGNVPHDRPLAERLATDELNADAVGARLRALTRGEWLAALPAGFGDTEPRPFRLESGALPDGHPDGDDPLDDTGQVRFDAARTLATERTREAYGLTLTDPGTVEPESEVAEPDAASRVDSALPHTQRLPPMVTYDAASHALQCADCDNRYDPSIDGLRRAISCCSSLAEADRADIPICEVNLKLTADERAATEWSDTQLLFLQAVYNAQQLRYDPLEYDLLYDSMLRLEEYVGIDSEAVQDLLDTDVLRHDTDHPHRLFSVTPAGREVIGESYRQGVDYGHGQGDLEESSQHVLGVEVGRRWLEQEFVDNPDSPATEVVPYYDLPDSEHRLDIAALDTDGDVIVPVEVERVNNDLRKATPADFDKMAACDPEAAIWIVMSQRDGHAVLDALCDPADGDPRVEASYAETTPPQQFTIDTAGLTAMYPVRWLRDRLD</sequence>
<name>A0ABD5RLB1_9EURY</name>
<comment type="caution">
    <text evidence="2">The sequence shown here is derived from an EMBL/GenBank/DDBJ whole genome shotgun (WGS) entry which is preliminary data.</text>
</comment>
<accession>A0ABD5RLB1</accession>
<dbReference type="PANTHER" id="PTHR30121">
    <property type="entry name" value="UNCHARACTERIZED PROTEIN YJGR-RELATED"/>
    <property type="match status" value="1"/>
</dbReference>
<organism evidence="2 3">
    <name type="scientific">Halomarina salina</name>
    <dbReference type="NCBI Taxonomy" id="1872699"/>
    <lineage>
        <taxon>Archaea</taxon>
        <taxon>Methanobacteriati</taxon>
        <taxon>Methanobacteriota</taxon>
        <taxon>Stenosarchaea group</taxon>
        <taxon>Halobacteria</taxon>
        <taxon>Halobacteriales</taxon>
        <taxon>Natronomonadaceae</taxon>
        <taxon>Halomarina</taxon>
    </lineage>
</organism>
<dbReference type="SUPFAM" id="SSF52540">
    <property type="entry name" value="P-loop containing nucleoside triphosphate hydrolases"/>
    <property type="match status" value="1"/>
</dbReference>
<feature type="compositionally biased region" description="Polar residues" evidence="1">
    <location>
        <begin position="194"/>
        <end position="203"/>
    </location>
</feature>